<dbReference type="PROSITE" id="PS51057">
    <property type="entry name" value="PAIRED_2"/>
    <property type="match status" value="1"/>
</dbReference>
<keyword evidence="2" id="KW-0217">Developmental protein</keyword>
<feature type="domain" description="Paired" evidence="8">
    <location>
        <begin position="34"/>
        <end position="160"/>
    </location>
</feature>
<evidence type="ECO:0000259" key="8">
    <source>
        <dbReference type="PROSITE" id="PS51057"/>
    </source>
</evidence>
<evidence type="ECO:0000256" key="3">
    <source>
        <dbReference type="ARBA" id="ARBA00022724"/>
    </source>
</evidence>
<dbReference type="InterPro" id="IPR009057">
    <property type="entry name" value="Homeodomain-like_sf"/>
</dbReference>
<dbReference type="Gene3D" id="1.10.10.10">
    <property type="entry name" value="Winged helix-like DNA-binding domain superfamily/Winged helix DNA-binding domain"/>
    <property type="match status" value="2"/>
</dbReference>
<evidence type="ECO:0000256" key="5">
    <source>
        <dbReference type="ARBA" id="ARBA00023125"/>
    </source>
</evidence>
<dbReference type="PANTHER" id="PTHR45636">
    <property type="entry name" value="PAIRED BOX PROTEIN PAX-6-RELATED-RELATED"/>
    <property type="match status" value="1"/>
</dbReference>
<evidence type="ECO:0000256" key="4">
    <source>
        <dbReference type="ARBA" id="ARBA00023015"/>
    </source>
</evidence>
<dbReference type="GO" id="GO:0000978">
    <property type="term" value="F:RNA polymerase II cis-regulatory region sequence-specific DNA binding"/>
    <property type="evidence" value="ECO:0007669"/>
    <property type="project" value="TreeGrafter"/>
</dbReference>
<keyword evidence="10" id="KW-1185">Reference proteome</keyword>
<evidence type="ECO:0000256" key="7">
    <source>
        <dbReference type="ARBA" id="ARBA00023242"/>
    </source>
</evidence>
<comment type="subcellular location">
    <subcellularLocation>
        <location evidence="1">Nucleus</location>
    </subcellularLocation>
</comment>
<dbReference type="Proteomes" id="UP001432322">
    <property type="component" value="Unassembled WGS sequence"/>
</dbReference>
<dbReference type="InterPro" id="IPR043565">
    <property type="entry name" value="PAX_fam"/>
</dbReference>
<keyword evidence="7" id="KW-0539">Nucleus</keyword>
<evidence type="ECO:0000256" key="2">
    <source>
        <dbReference type="ARBA" id="ARBA00022473"/>
    </source>
</evidence>
<keyword evidence="4" id="KW-0805">Transcription regulation</keyword>
<accession>A0AAV5USQ3</accession>
<keyword evidence="3" id="KW-0563">Paired box</keyword>
<feature type="non-terminal residue" evidence="9">
    <location>
        <position position="170"/>
    </location>
</feature>
<evidence type="ECO:0000256" key="1">
    <source>
        <dbReference type="ARBA" id="ARBA00004123"/>
    </source>
</evidence>
<dbReference type="EMBL" id="BTSY01000001">
    <property type="protein sequence ID" value="GMT08844.1"/>
    <property type="molecule type" value="Genomic_DNA"/>
</dbReference>
<dbReference type="InterPro" id="IPR043182">
    <property type="entry name" value="PAIRED_DNA-bd_dom"/>
</dbReference>
<proteinExistence type="predicted"/>
<name>A0AAV5USQ3_9BILA</name>
<evidence type="ECO:0000313" key="10">
    <source>
        <dbReference type="Proteomes" id="UP001432322"/>
    </source>
</evidence>
<keyword evidence="6" id="KW-0804">Transcription</keyword>
<evidence type="ECO:0000313" key="9">
    <source>
        <dbReference type="EMBL" id="GMT08844.1"/>
    </source>
</evidence>
<protein>
    <recommendedName>
        <fullName evidence="8">Paired domain-containing protein</fullName>
    </recommendedName>
</protein>
<dbReference type="FunFam" id="1.10.10.10:FF:000003">
    <property type="entry name" value="Paired box protein Pax-6"/>
    <property type="match status" value="1"/>
</dbReference>
<evidence type="ECO:0000256" key="6">
    <source>
        <dbReference type="ARBA" id="ARBA00023163"/>
    </source>
</evidence>
<dbReference type="SMART" id="SM00351">
    <property type="entry name" value="PAX"/>
    <property type="match status" value="1"/>
</dbReference>
<dbReference type="PANTHER" id="PTHR45636:SF16">
    <property type="entry name" value="PAIRED BOX POX-MESO PROTEIN"/>
    <property type="match status" value="1"/>
</dbReference>
<dbReference type="GO" id="GO:0005634">
    <property type="term" value="C:nucleus"/>
    <property type="evidence" value="ECO:0007669"/>
    <property type="project" value="UniProtKB-SubCell"/>
</dbReference>
<organism evidence="9 10">
    <name type="scientific">Pristionchus fissidentatus</name>
    <dbReference type="NCBI Taxonomy" id="1538716"/>
    <lineage>
        <taxon>Eukaryota</taxon>
        <taxon>Metazoa</taxon>
        <taxon>Ecdysozoa</taxon>
        <taxon>Nematoda</taxon>
        <taxon>Chromadorea</taxon>
        <taxon>Rhabditida</taxon>
        <taxon>Rhabditina</taxon>
        <taxon>Diplogasteromorpha</taxon>
        <taxon>Diplogasteroidea</taxon>
        <taxon>Neodiplogasteridae</taxon>
        <taxon>Pristionchus</taxon>
    </lineage>
</organism>
<comment type="caution">
    <text evidence="9">The sequence shown here is derived from an EMBL/GenBank/DDBJ whole genome shotgun (WGS) entry which is preliminary data.</text>
</comment>
<dbReference type="PRINTS" id="PR00027">
    <property type="entry name" value="PAIREDBOX"/>
</dbReference>
<dbReference type="PROSITE" id="PS00034">
    <property type="entry name" value="PAIRED_1"/>
    <property type="match status" value="1"/>
</dbReference>
<sequence>MLSNWCVPSETFFHHPYSPHALLPSSTPPVSPDSRGELNQMGGMFVNGRPLPLHIRMTIVEMFKKGLRPCEISRQLKVSHGCVSKILSKYNESGSVFPGTVGGSKPRVTTPQVVSYIRSLKEREPGLFAWEIRERLETSGLIDKHSLPSVSSISRILRNKIGAQSQPHPY</sequence>
<dbReference type="SUPFAM" id="SSF46689">
    <property type="entry name" value="Homeodomain-like"/>
    <property type="match status" value="1"/>
</dbReference>
<dbReference type="InterPro" id="IPR001523">
    <property type="entry name" value="Paired_dom"/>
</dbReference>
<reference evidence="9" key="1">
    <citation type="submission" date="2023-10" db="EMBL/GenBank/DDBJ databases">
        <title>Genome assembly of Pristionchus species.</title>
        <authorList>
            <person name="Yoshida K."/>
            <person name="Sommer R.J."/>
        </authorList>
    </citation>
    <scope>NUCLEOTIDE SEQUENCE</scope>
    <source>
        <strain evidence="9">RS5133</strain>
    </source>
</reference>
<keyword evidence="5" id="KW-0238">DNA-binding</keyword>
<dbReference type="InterPro" id="IPR036388">
    <property type="entry name" value="WH-like_DNA-bd_sf"/>
</dbReference>
<dbReference type="GO" id="GO:0000981">
    <property type="term" value="F:DNA-binding transcription factor activity, RNA polymerase II-specific"/>
    <property type="evidence" value="ECO:0007669"/>
    <property type="project" value="TreeGrafter"/>
</dbReference>
<gene>
    <name evidence="9" type="ORF">PFISCL1PPCAC_141</name>
</gene>
<dbReference type="Pfam" id="PF00292">
    <property type="entry name" value="PAX"/>
    <property type="match status" value="1"/>
</dbReference>
<dbReference type="AlphaFoldDB" id="A0AAV5USQ3"/>